<evidence type="ECO:0000313" key="3">
    <source>
        <dbReference type="Proteomes" id="UP000266091"/>
    </source>
</evidence>
<feature type="compositionally biased region" description="Basic and acidic residues" evidence="1">
    <location>
        <begin position="58"/>
        <end position="79"/>
    </location>
</feature>
<reference evidence="2 3" key="1">
    <citation type="journal article" date="2018" name="Int. J. Syst. Evol. Microbiol.">
        <title>Mesosutterella multiformis gen. nov., sp. nov., a member of the family Sutterellaceae and Sutterella megalosphaeroides sp. nov., isolated from human faeces.</title>
        <authorList>
            <person name="Sakamoto M."/>
            <person name="Ikeyama N."/>
            <person name="Kunihiro T."/>
            <person name="Iino T."/>
            <person name="Yuki M."/>
            <person name="Ohkuma M."/>
        </authorList>
    </citation>
    <scope>NUCLEOTIDE SEQUENCE [LARGE SCALE GENOMIC DNA]</scope>
    <source>
        <strain evidence="2 3">4NBBH2</strain>
    </source>
</reference>
<evidence type="ECO:0000256" key="1">
    <source>
        <dbReference type="SAM" id="MobiDB-lite"/>
    </source>
</evidence>
<dbReference type="EMBL" id="BGZJ01000002">
    <property type="protein sequence ID" value="GBO94956.1"/>
    <property type="molecule type" value="Genomic_DNA"/>
</dbReference>
<feature type="compositionally biased region" description="Basic and acidic residues" evidence="1">
    <location>
        <begin position="32"/>
        <end position="43"/>
    </location>
</feature>
<name>A0A388SF93_9BURK</name>
<keyword evidence="3" id="KW-1185">Reference proteome</keyword>
<feature type="region of interest" description="Disordered" evidence="1">
    <location>
        <begin position="1"/>
        <end position="127"/>
    </location>
</feature>
<accession>A0A388SF93</accession>
<gene>
    <name evidence="2" type="ORF">MESMUL_23100</name>
</gene>
<feature type="compositionally biased region" description="Basic residues" evidence="1">
    <location>
        <begin position="105"/>
        <end position="119"/>
    </location>
</feature>
<dbReference type="AlphaFoldDB" id="A0A388SF93"/>
<organism evidence="2 3">
    <name type="scientific">Mesosutterella multiformis</name>
    <dbReference type="NCBI Taxonomy" id="2259133"/>
    <lineage>
        <taxon>Bacteria</taxon>
        <taxon>Pseudomonadati</taxon>
        <taxon>Pseudomonadota</taxon>
        <taxon>Betaproteobacteria</taxon>
        <taxon>Burkholderiales</taxon>
        <taxon>Sutterellaceae</taxon>
        <taxon>Mesosutterella</taxon>
    </lineage>
</organism>
<proteinExistence type="predicted"/>
<dbReference type="RefSeq" id="WP_125064685.1">
    <property type="nucleotide sequence ID" value="NZ_BGZJ01000002.1"/>
</dbReference>
<sequence>MPGRLAGAEEDEAREGEDHQCPCDSSNPDPSDTDREERVEPERPNTGPSKIMQPLTHEAGKRIKTSENREPAEHREHPKLTVSEPVALRATPARSTETKTAQERRIRRSRTPIQKNRRGSRPEALKN</sequence>
<dbReference type="Proteomes" id="UP000266091">
    <property type="component" value="Unassembled WGS sequence"/>
</dbReference>
<evidence type="ECO:0000313" key="2">
    <source>
        <dbReference type="EMBL" id="GBO94956.1"/>
    </source>
</evidence>
<protein>
    <submittedName>
        <fullName evidence="2">Uncharacterized protein</fullName>
    </submittedName>
</protein>
<comment type="caution">
    <text evidence="2">The sequence shown here is derived from an EMBL/GenBank/DDBJ whole genome shotgun (WGS) entry which is preliminary data.</text>
</comment>